<evidence type="ECO:0000256" key="4">
    <source>
        <dbReference type="ARBA" id="ARBA00047942"/>
    </source>
</evidence>
<dbReference type="EC" id="2.1.1.72" evidence="1"/>
<dbReference type="Pfam" id="PF20473">
    <property type="entry name" value="MmeI_Mtase"/>
    <property type="match status" value="1"/>
</dbReference>
<comment type="caution">
    <text evidence="6">The sequence shown here is derived from an EMBL/GenBank/DDBJ whole genome shotgun (WGS) entry which is preliminary data.</text>
</comment>
<dbReference type="InterPro" id="IPR046816">
    <property type="entry name" value="MmeI_Mtase"/>
</dbReference>
<feature type="domain" description="MmeI-like DNA-methyltransferase" evidence="5">
    <location>
        <begin position="550"/>
        <end position="633"/>
    </location>
</feature>
<reference evidence="7" key="1">
    <citation type="journal article" date="2019" name="Int. J. Syst. Evol. Microbiol.">
        <title>The Global Catalogue of Microorganisms (GCM) 10K type strain sequencing project: providing services to taxonomists for standard genome sequencing and annotation.</title>
        <authorList>
            <consortium name="The Broad Institute Genomics Platform"/>
            <consortium name="The Broad Institute Genome Sequencing Center for Infectious Disease"/>
            <person name="Wu L."/>
            <person name="Ma J."/>
        </authorList>
    </citation>
    <scope>NUCLEOTIDE SEQUENCE [LARGE SCALE GENOMIC DNA]</scope>
    <source>
        <strain evidence="7">JCM 15575</strain>
    </source>
</reference>
<dbReference type="PANTHER" id="PTHR33841:SF1">
    <property type="entry name" value="DNA METHYLTRANSFERASE A"/>
    <property type="match status" value="1"/>
</dbReference>
<evidence type="ECO:0000313" key="7">
    <source>
        <dbReference type="Proteomes" id="UP001500596"/>
    </source>
</evidence>
<dbReference type="InterPro" id="IPR029063">
    <property type="entry name" value="SAM-dependent_MTases_sf"/>
</dbReference>
<evidence type="ECO:0000256" key="1">
    <source>
        <dbReference type="ARBA" id="ARBA00011900"/>
    </source>
</evidence>
<sequence>MASDAFVVGEDWISEHYFNTESTKQSFQSRVAALRKSWDERAKDGEQTPSSRLAGVRRDLLSALASEATDAAAYDSAVLTPLATALGYADARWHRTVTGPVTMVAPADTPESPAGAVVRARRVDDLSDLLAKDSATLLEPFTPEDADAVTSVARCLSYLFSGDDTPAFAVVLSGTWALLAERDRWAEGRYLAVDLQLALDRNDTKRAGEFDRAVAVLSSETVLPDVDGTTWWAETLDDSVKHTVGVSKDLREGVRESIEIIANEVVRRRKAEGLDPLPDSDANVLARQSLRYLYRILFLLYAEASPEMKVLPVGAPEYALGYGLDRLRELVLVELGEESRHRTHLYSSLATLFRLVDAGHDACVQHEADETMREGLTFNPLNADLFAKAATSLIDEVGLGDGALQRVLQLLLLTRENQVKKGRDRGFISYADLGINQLGAVYEGLMSYTGFFAKEPLLEVAPGGDGSKGSWVVPVSRADGIAAKDFVLGPPDDLGRREPRRYSDGEFVFRLSGRERQTSASYYSPEVLTKFVVSQALEELLDQDGHRTTAEEILGLSVCEPALGSGAFAIEAVRQLAEQYLDRREHETGERIDPDERPRELQKAKAAIALHQVYGVDLNATAVELAEISLWLDTMVDGLKAPWFGLRLRRGNSLIGARRAVYTQKQVTDKAWLNDTPADVPVSTLVDDMNEGSVGSATSGKIHHFLLPADGWGSAVDAKEAKELAPDAHAALRAWRSAIRRKPTNTQLKRLTALSHRVEMLWQFTLRRLEIAEAQVSRDITLWHDPRTMTEVGGTVVSRADIEAFLRDPDGAYQRLRRVMDAWCALWFWPLIDPITHGVTPPTLDEWIEGLEATLGRHSEAKPRRGGEGAQTLGLPTSWGNLADAEAVDLGYAGAAPSDDIETGFPWLRVAGEVSAANGFFHWELDFAGVFARGGFDLQVGNPPWVRPDFDPAAAMAEFDVWWALVAKPSAVIARDRKKLLAEDPVARNAVVGDESEVVCTRAFIGSATQYPFLRGLRPDLYRCFMSQTWLHAGPEGVAALIHPETHFTDENAGALRESAYRRLRRHWQFINEKRLFEIHNLVSYGVHVYSAEADPNFIMATNLYHPETVTGSLRHDGSGPEPGLRTDDGEWDVRPHRARVLTVTVDTLTAWHELLDAADSSPSRTRMVYAPTSGIASAMNKTANAERVGALPLIFSTGWDEGADFTRGYFEKEWGHPKSWEQVILQGPHLFGGSSFYKYPNPSLKNNKDWSLVDLEELQSNAHPITAYQPAVDAGVYGAAYRQTDIDTRGYFRIAWRAMAANTGERTLSAALIPPGAAHVDGINSLAAPDADATTLLALLGAFVSLPLDFMVRAVPKSALRRRTIERLPSPIGQLTGHLALRAARLTCLTDAYAPVWNALIQSLTTDSTWAGGLDYKGRSGMWPGNSHWTPSTPLRRAADRRQALVEIDAIVAISLGISADELCTIYRTQFPVLHDYERGRGLSPYFYDANGRVVPNEVLKVWRQKGDAITQEERTATNGSGNTYEYYLPFVTLDREADMRQAYAHFERILQERS</sequence>
<accession>A0ABP4SZ99</accession>
<evidence type="ECO:0000256" key="2">
    <source>
        <dbReference type="ARBA" id="ARBA00022603"/>
    </source>
</evidence>
<evidence type="ECO:0000256" key="3">
    <source>
        <dbReference type="ARBA" id="ARBA00022679"/>
    </source>
</evidence>
<dbReference type="InterPro" id="IPR050953">
    <property type="entry name" value="N4_N6_ade-DNA_methylase"/>
</dbReference>
<protein>
    <recommendedName>
        <fullName evidence="1">site-specific DNA-methyltransferase (adenine-specific)</fullName>
        <ecNumber evidence="1">2.1.1.72</ecNumber>
    </recommendedName>
</protein>
<proteinExistence type="predicted"/>
<evidence type="ECO:0000259" key="5">
    <source>
        <dbReference type="Pfam" id="PF20473"/>
    </source>
</evidence>
<keyword evidence="2 6" id="KW-0489">Methyltransferase</keyword>
<dbReference type="RefSeq" id="WP_344054943.1">
    <property type="nucleotide sequence ID" value="NZ_BAAAPK010000001.1"/>
</dbReference>
<name>A0ABP4SZ99_9MICO</name>
<keyword evidence="3" id="KW-0808">Transferase</keyword>
<dbReference type="SUPFAM" id="SSF53335">
    <property type="entry name" value="S-adenosyl-L-methionine-dependent methyltransferases"/>
    <property type="match status" value="1"/>
</dbReference>
<gene>
    <name evidence="6" type="ORF">GCM10009807_24390</name>
</gene>
<evidence type="ECO:0000313" key="6">
    <source>
        <dbReference type="EMBL" id="GAA1679632.1"/>
    </source>
</evidence>
<dbReference type="GO" id="GO:0032259">
    <property type="term" value="P:methylation"/>
    <property type="evidence" value="ECO:0007669"/>
    <property type="project" value="UniProtKB-KW"/>
</dbReference>
<dbReference type="EMBL" id="BAAAPK010000001">
    <property type="protein sequence ID" value="GAA1679632.1"/>
    <property type="molecule type" value="Genomic_DNA"/>
</dbReference>
<comment type="catalytic activity">
    <reaction evidence="4">
        <text>a 2'-deoxyadenosine in DNA + S-adenosyl-L-methionine = an N(6)-methyl-2'-deoxyadenosine in DNA + S-adenosyl-L-homocysteine + H(+)</text>
        <dbReference type="Rhea" id="RHEA:15197"/>
        <dbReference type="Rhea" id="RHEA-COMP:12418"/>
        <dbReference type="Rhea" id="RHEA-COMP:12419"/>
        <dbReference type="ChEBI" id="CHEBI:15378"/>
        <dbReference type="ChEBI" id="CHEBI:57856"/>
        <dbReference type="ChEBI" id="CHEBI:59789"/>
        <dbReference type="ChEBI" id="CHEBI:90615"/>
        <dbReference type="ChEBI" id="CHEBI:90616"/>
        <dbReference type="EC" id="2.1.1.72"/>
    </reaction>
</comment>
<dbReference type="Proteomes" id="UP001500596">
    <property type="component" value="Unassembled WGS sequence"/>
</dbReference>
<organism evidence="6 7">
    <name type="scientific">Microbacterium lacus</name>
    <dbReference type="NCBI Taxonomy" id="415217"/>
    <lineage>
        <taxon>Bacteria</taxon>
        <taxon>Bacillati</taxon>
        <taxon>Actinomycetota</taxon>
        <taxon>Actinomycetes</taxon>
        <taxon>Micrococcales</taxon>
        <taxon>Microbacteriaceae</taxon>
        <taxon>Microbacterium</taxon>
    </lineage>
</organism>
<dbReference type="Gene3D" id="3.40.50.150">
    <property type="entry name" value="Vaccinia Virus protein VP39"/>
    <property type="match status" value="2"/>
</dbReference>
<keyword evidence="7" id="KW-1185">Reference proteome</keyword>
<dbReference type="PANTHER" id="PTHR33841">
    <property type="entry name" value="DNA METHYLTRANSFERASE YEEA-RELATED"/>
    <property type="match status" value="1"/>
</dbReference>
<dbReference type="GO" id="GO:0008168">
    <property type="term" value="F:methyltransferase activity"/>
    <property type="evidence" value="ECO:0007669"/>
    <property type="project" value="UniProtKB-KW"/>
</dbReference>